<name>A0ACC2GAH5_DALPE</name>
<dbReference type="EMBL" id="CM055742">
    <property type="protein sequence ID" value="KAJ8000674.1"/>
    <property type="molecule type" value="Genomic_DNA"/>
</dbReference>
<evidence type="ECO:0000313" key="2">
    <source>
        <dbReference type="Proteomes" id="UP001157502"/>
    </source>
</evidence>
<evidence type="ECO:0000313" key="1">
    <source>
        <dbReference type="EMBL" id="KAJ8000674.1"/>
    </source>
</evidence>
<organism evidence="1 2">
    <name type="scientific">Dallia pectoralis</name>
    <name type="common">Alaska blackfish</name>
    <dbReference type="NCBI Taxonomy" id="75939"/>
    <lineage>
        <taxon>Eukaryota</taxon>
        <taxon>Metazoa</taxon>
        <taxon>Chordata</taxon>
        <taxon>Craniata</taxon>
        <taxon>Vertebrata</taxon>
        <taxon>Euteleostomi</taxon>
        <taxon>Actinopterygii</taxon>
        <taxon>Neopterygii</taxon>
        <taxon>Teleostei</taxon>
        <taxon>Protacanthopterygii</taxon>
        <taxon>Esociformes</taxon>
        <taxon>Umbridae</taxon>
        <taxon>Dallia</taxon>
    </lineage>
</organism>
<gene>
    <name evidence="1" type="ORF">DPEC_G00182810</name>
</gene>
<protein>
    <submittedName>
        <fullName evidence="1">Uncharacterized protein</fullName>
    </submittedName>
</protein>
<keyword evidence="2" id="KW-1185">Reference proteome</keyword>
<reference evidence="1" key="1">
    <citation type="submission" date="2021-05" db="EMBL/GenBank/DDBJ databases">
        <authorList>
            <person name="Pan Q."/>
            <person name="Jouanno E."/>
            <person name="Zahm M."/>
            <person name="Klopp C."/>
            <person name="Cabau C."/>
            <person name="Louis A."/>
            <person name="Berthelot C."/>
            <person name="Parey E."/>
            <person name="Roest Crollius H."/>
            <person name="Montfort J."/>
            <person name="Robinson-Rechavi M."/>
            <person name="Bouchez O."/>
            <person name="Lampietro C."/>
            <person name="Lopez Roques C."/>
            <person name="Donnadieu C."/>
            <person name="Postlethwait J."/>
            <person name="Bobe J."/>
            <person name="Dillon D."/>
            <person name="Chandos A."/>
            <person name="von Hippel F."/>
            <person name="Guiguen Y."/>
        </authorList>
    </citation>
    <scope>NUCLEOTIDE SEQUENCE</scope>
    <source>
        <strain evidence="1">YG-Jan2019</strain>
    </source>
</reference>
<comment type="caution">
    <text evidence="1">The sequence shown here is derived from an EMBL/GenBank/DDBJ whole genome shotgun (WGS) entry which is preliminary data.</text>
</comment>
<accession>A0ACC2GAH5</accession>
<sequence>MSSASSNTERATGAARRSRHSGLHVTGPHRGRAASPRSGGKTDSVGPPRNGTTQLNQATLSGGLWRRRRLDNAADVLARNTTRSADDTVTVTTPDGAGVKQDREREAVSTLIRGRPAVGVVRRLDTRRAYAGLRQAKAGAAKEPWYGRDRWMDEDEWKHLHPSASPPPPLPSTSPPPPLPAPSRDEV</sequence>
<dbReference type="Proteomes" id="UP001157502">
    <property type="component" value="Chromosome 15"/>
</dbReference>
<proteinExistence type="predicted"/>